<comment type="caution">
    <text evidence="10">The sequence shown here is derived from an EMBL/GenBank/DDBJ whole genome shotgun (WGS) entry which is preliminary data.</text>
</comment>
<protein>
    <submittedName>
        <fullName evidence="10">Uncharacterized protein</fullName>
    </submittedName>
</protein>
<dbReference type="PROSITE" id="PS00181">
    <property type="entry name" value="GLNA_ATP"/>
    <property type="match status" value="1"/>
</dbReference>
<dbReference type="Gene3D" id="3.30.590.10">
    <property type="entry name" value="Glutamine synthetase/guanido kinase, catalytic domain"/>
    <property type="match status" value="1"/>
</dbReference>
<name>A0A0F9H6I1_9ZZZZ</name>
<keyword evidence="5" id="KW-0547">Nucleotide-binding</keyword>
<evidence type="ECO:0000256" key="1">
    <source>
        <dbReference type="ARBA" id="ARBA00001946"/>
    </source>
</evidence>
<dbReference type="PROSITE" id="PS51986">
    <property type="entry name" value="GS_BETA_GRASP"/>
    <property type="match status" value="1"/>
</dbReference>
<evidence type="ECO:0000256" key="6">
    <source>
        <dbReference type="ARBA" id="ARBA00022840"/>
    </source>
</evidence>
<feature type="domain" description="GS beta-grasp" evidence="8">
    <location>
        <begin position="16"/>
        <end position="103"/>
    </location>
</feature>
<dbReference type="InterPro" id="IPR008147">
    <property type="entry name" value="Gln_synt_N"/>
</dbReference>
<keyword evidence="4" id="KW-0479">Metal-binding</keyword>
<feature type="domain" description="GS catalytic" evidence="9">
    <location>
        <begin position="110"/>
        <end position="445"/>
    </location>
</feature>
<dbReference type="Pfam" id="PF00120">
    <property type="entry name" value="Gln-synt_C"/>
    <property type="match status" value="1"/>
</dbReference>
<keyword evidence="7" id="KW-0460">Magnesium</keyword>
<dbReference type="InterPro" id="IPR036651">
    <property type="entry name" value="Gln_synt_N_sf"/>
</dbReference>
<comment type="similarity">
    <text evidence="2">Belongs to the glutamine synthetase family.</text>
</comment>
<dbReference type="PANTHER" id="PTHR43785:SF12">
    <property type="entry name" value="TYPE-1 GLUTAMINE SYNTHETASE 2"/>
    <property type="match status" value="1"/>
</dbReference>
<dbReference type="SUPFAM" id="SSF55931">
    <property type="entry name" value="Glutamine synthetase/guanido kinase"/>
    <property type="match status" value="1"/>
</dbReference>
<evidence type="ECO:0000256" key="7">
    <source>
        <dbReference type="ARBA" id="ARBA00022842"/>
    </source>
</evidence>
<gene>
    <name evidence="10" type="ORF">LCGC14_1741490</name>
</gene>
<sequence length="445" mass="51049">MQIKNKEWVLEEVKMRKVEFIRLWFTDILGFLKSFAITVEGLEAALEEGVGFDGSSIEGFARIEESDMIAMPDPSTFSLMPSSSSNQLGVMAKMFCDILKPDGNPYAEDPRYVLKRNLKRASDVGYTFYVGPELEYFYFQSSQVPPQGLDKGGYFDLTPRDVASDFRRETVLTLKKMNIEVECSHHEVAPSQHEIDLKYTNALDMADNTMTARLMIKEIALKNNIYATFMPKPVFGENGSGMHIHQSLFKGEANAFFNSQDEWHLSKIAKRYIAGLLRHASEFTLITNQWVNSYKRLVPGYEAPIYLSWALRNRSDLIRVPLYKPGKETATRVELRSPDPACNPYLSFAVTLSAGLEGIEKEYDIVEPVKTNVYKMSGEERKRKGIGQLPENLWQAIKVAEESVWLKETLGEPLFFKLIENKRIEWENYRSRVTSYELEQYLPIL</sequence>
<organism evidence="10">
    <name type="scientific">marine sediment metagenome</name>
    <dbReference type="NCBI Taxonomy" id="412755"/>
    <lineage>
        <taxon>unclassified sequences</taxon>
        <taxon>metagenomes</taxon>
        <taxon>ecological metagenomes</taxon>
    </lineage>
</organism>
<evidence type="ECO:0000259" key="9">
    <source>
        <dbReference type="PROSITE" id="PS51987"/>
    </source>
</evidence>
<dbReference type="InterPro" id="IPR027303">
    <property type="entry name" value="Gln_synth_gly_rich_site"/>
</dbReference>
<dbReference type="AlphaFoldDB" id="A0A0F9H6I1"/>
<evidence type="ECO:0000313" key="10">
    <source>
        <dbReference type="EMBL" id="KKM06689.1"/>
    </source>
</evidence>
<evidence type="ECO:0000256" key="3">
    <source>
        <dbReference type="ARBA" id="ARBA00022598"/>
    </source>
</evidence>
<dbReference type="InterPro" id="IPR014746">
    <property type="entry name" value="Gln_synth/guanido_kin_cat_dom"/>
</dbReference>
<dbReference type="GO" id="GO:0004356">
    <property type="term" value="F:glutamine synthetase activity"/>
    <property type="evidence" value="ECO:0007669"/>
    <property type="project" value="InterPro"/>
</dbReference>
<comment type="cofactor">
    <cofactor evidence="1">
        <name>Mg(2+)</name>
        <dbReference type="ChEBI" id="CHEBI:18420"/>
    </cofactor>
</comment>
<dbReference type="GO" id="GO:0046872">
    <property type="term" value="F:metal ion binding"/>
    <property type="evidence" value="ECO:0007669"/>
    <property type="project" value="UniProtKB-KW"/>
</dbReference>
<evidence type="ECO:0000256" key="5">
    <source>
        <dbReference type="ARBA" id="ARBA00022741"/>
    </source>
</evidence>
<dbReference type="Gene3D" id="3.10.20.70">
    <property type="entry name" value="Glutamine synthetase, N-terminal domain"/>
    <property type="match status" value="1"/>
</dbReference>
<dbReference type="SMART" id="SM01230">
    <property type="entry name" value="Gln-synt_C"/>
    <property type="match status" value="1"/>
</dbReference>
<dbReference type="InterPro" id="IPR008146">
    <property type="entry name" value="Gln_synth_cat_dom"/>
</dbReference>
<keyword evidence="3" id="KW-0436">Ligase</keyword>
<dbReference type="EMBL" id="LAZR01015935">
    <property type="protein sequence ID" value="KKM06689.1"/>
    <property type="molecule type" value="Genomic_DNA"/>
</dbReference>
<accession>A0A0F9H6I1</accession>
<evidence type="ECO:0000259" key="8">
    <source>
        <dbReference type="PROSITE" id="PS51986"/>
    </source>
</evidence>
<dbReference type="FunFam" id="3.30.590.10:FF:000003">
    <property type="entry name" value="Glutamine synthetase 2"/>
    <property type="match status" value="1"/>
</dbReference>
<dbReference type="Pfam" id="PF03951">
    <property type="entry name" value="Gln-synt_N"/>
    <property type="match status" value="1"/>
</dbReference>
<dbReference type="GO" id="GO:0006542">
    <property type="term" value="P:glutamine biosynthetic process"/>
    <property type="evidence" value="ECO:0007669"/>
    <property type="project" value="InterPro"/>
</dbReference>
<dbReference type="SUPFAM" id="SSF54368">
    <property type="entry name" value="Glutamine synthetase, N-terminal domain"/>
    <property type="match status" value="1"/>
</dbReference>
<evidence type="ECO:0000256" key="4">
    <source>
        <dbReference type="ARBA" id="ARBA00022723"/>
    </source>
</evidence>
<keyword evidence="6" id="KW-0067">ATP-binding</keyword>
<dbReference type="PANTHER" id="PTHR43785">
    <property type="entry name" value="GAMMA-GLUTAMYLPUTRESCINE SYNTHETASE"/>
    <property type="match status" value="1"/>
</dbReference>
<evidence type="ECO:0000256" key="2">
    <source>
        <dbReference type="ARBA" id="ARBA00009897"/>
    </source>
</evidence>
<proteinExistence type="inferred from homology"/>
<dbReference type="PROSITE" id="PS51987">
    <property type="entry name" value="GS_CATALYTIC"/>
    <property type="match status" value="1"/>
</dbReference>
<reference evidence="10" key="1">
    <citation type="journal article" date="2015" name="Nature">
        <title>Complex archaea that bridge the gap between prokaryotes and eukaryotes.</title>
        <authorList>
            <person name="Spang A."/>
            <person name="Saw J.H."/>
            <person name="Jorgensen S.L."/>
            <person name="Zaremba-Niedzwiedzka K."/>
            <person name="Martijn J."/>
            <person name="Lind A.E."/>
            <person name="van Eijk R."/>
            <person name="Schleper C."/>
            <person name="Guy L."/>
            <person name="Ettema T.J."/>
        </authorList>
    </citation>
    <scope>NUCLEOTIDE SEQUENCE</scope>
</reference>
<dbReference type="GO" id="GO:0005524">
    <property type="term" value="F:ATP binding"/>
    <property type="evidence" value="ECO:0007669"/>
    <property type="project" value="UniProtKB-KW"/>
</dbReference>